<feature type="region of interest" description="Disordered" evidence="1">
    <location>
        <begin position="53"/>
        <end position="156"/>
    </location>
</feature>
<evidence type="ECO:0000256" key="2">
    <source>
        <dbReference type="SAM" id="SignalP"/>
    </source>
</evidence>
<reference evidence="4" key="1">
    <citation type="submission" date="2021-01" db="EMBL/GenBank/DDBJ databases">
        <authorList>
            <person name="Corre E."/>
            <person name="Pelletier E."/>
            <person name="Niang G."/>
            <person name="Scheremetjew M."/>
            <person name="Finn R."/>
            <person name="Kale V."/>
            <person name="Holt S."/>
            <person name="Cochrane G."/>
            <person name="Meng A."/>
            <person name="Brown T."/>
            <person name="Cohen L."/>
        </authorList>
    </citation>
    <scope>NUCLEOTIDE SEQUENCE</scope>
    <source>
        <strain evidence="4">CCMP 2712</strain>
    </source>
</reference>
<gene>
    <name evidence="4" type="ORF">GTHE00462_LOCUS31</name>
</gene>
<name>A0A7S4H835_GUITH</name>
<feature type="compositionally biased region" description="Basic and acidic residues" evidence="1">
    <location>
        <begin position="473"/>
        <end position="487"/>
    </location>
</feature>
<protein>
    <recommendedName>
        <fullName evidence="3">Fcf2 pre-rRNA processing C-terminal domain-containing protein</fullName>
    </recommendedName>
</protein>
<feature type="domain" description="Fcf2 pre-rRNA processing C-terminal" evidence="3">
    <location>
        <begin position="359"/>
        <end position="464"/>
    </location>
</feature>
<proteinExistence type="predicted"/>
<feature type="compositionally biased region" description="Basic residues" evidence="1">
    <location>
        <begin position="59"/>
        <end position="68"/>
    </location>
</feature>
<dbReference type="AlphaFoldDB" id="A0A7S4H835"/>
<dbReference type="InterPro" id="IPR014810">
    <property type="entry name" value="Fcf2_C"/>
</dbReference>
<organism evidence="4">
    <name type="scientific">Guillardia theta</name>
    <name type="common">Cryptophyte</name>
    <name type="synonym">Cryptomonas phi</name>
    <dbReference type="NCBI Taxonomy" id="55529"/>
    <lineage>
        <taxon>Eukaryota</taxon>
        <taxon>Cryptophyceae</taxon>
        <taxon>Pyrenomonadales</taxon>
        <taxon>Geminigeraceae</taxon>
        <taxon>Guillardia</taxon>
    </lineage>
</organism>
<feature type="compositionally biased region" description="Basic and acidic residues" evidence="1">
    <location>
        <begin position="564"/>
        <end position="577"/>
    </location>
</feature>
<feature type="region of interest" description="Disordered" evidence="1">
    <location>
        <begin position="473"/>
        <end position="612"/>
    </location>
</feature>
<feature type="compositionally biased region" description="Basic and acidic residues" evidence="1">
    <location>
        <begin position="544"/>
        <end position="555"/>
    </location>
</feature>
<accession>A0A7S4H835</accession>
<sequence>MLANGRMTKTWRRSWVCSSLFLVLILVPSRSFSWVNHETNTCRQANPRATVAPALLKLRGGKGRKKRGASSSEDKESSDGWASGEDSPSTSEEEKKKQAEPRGIPRRRGDRRSDSSDVGKASSDSGSSWEEGSERSEKSSQSTLSEDEPSELHVSELPEDVMERLAEEEEEAQTEKGSVDPSFEAMIRERHPFYIPTLEMMKNQMHQPKNRTRTRRQRITWRGQEIDPEDEYIDFFKYRVKWCPDKKFLRRQEQHRKLQPWMSHATKELLRLVLPLRGTRHFGEQVFKRYTDGKDENGRYIWKPDLPPHLKVFGDTIINTLSSKQNFTLPYETLDSLHNVDDKSSLSVKRALKKHKAEPTAGPRWFDLPKGPDLKSRPDLRADFKLLTERNTWDPKNRYKSLGWEKKGTTTKSPTKLEYPKYFAEGYYAIDPKHPWENLPKHLRFKSLTEQIMADDRIRRKIKERFHRQQKLAAEEKKLKGLTEKPTRPPRPPRPATGRSIMIQKSLKKIRAVQREGYDGEGPDPLADRELPKMPSMGGTGKPPTEEEIREERMQRLGIKYKKKPEPAQKKDMVVKKVEKKVKKKKKKRDPKRLLLKRATGKRDGGPPSRRR</sequence>
<feature type="compositionally biased region" description="Low complexity" evidence="1">
    <location>
        <begin position="118"/>
        <end position="130"/>
    </location>
</feature>
<dbReference type="Pfam" id="PF08698">
    <property type="entry name" value="Fcf2"/>
    <property type="match status" value="1"/>
</dbReference>
<dbReference type="EMBL" id="HBKN01000035">
    <property type="protein sequence ID" value="CAE2190720.1"/>
    <property type="molecule type" value="Transcribed_RNA"/>
</dbReference>
<feature type="chain" id="PRO_5031537669" description="Fcf2 pre-rRNA processing C-terminal domain-containing protein" evidence="2">
    <location>
        <begin position="32"/>
        <end position="612"/>
    </location>
</feature>
<feature type="compositionally biased region" description="Basic residues" evidence="1">
    <location>
        <begin position="578"/>
        <end position="600"/>
    </location>
</feature>
<evidence type="ECO:0000259" key="3">
    <source>
        <dbReference type="Pfam" id="PF08698"/>
    </source>
</evidence>
<feature type="signal peptide" evidence="2">
    <location>
        <begin position="1"/>
        <end position="31"/>
    </location>
</feature>
<keyword evidence="2" id="KW-0732">Signal</keyword>
<evidence type="ECO:0000256" key="1">
    <source>
        <dbReference type="SAM" id="MobiDB-lite"/>
    </source>
</evidence>
<evidence type="ECO:0000313" key="4">
    <source>
        <dbReference type="EMBL" id="CAE2190720.1"/>
    </source>
</evidence>